<organism evidence="2 3">
    <name type="scientific">Dryococelus australis</name>
    <dbReference type="NCBI Taxonomy" id="614101"/>
    <lineage>
        <taxon>Eukaryota</taxon>
        <taxon>Metazoa</taxon>
        <taxon>Ecdysozoa</taxon>
        <taxon>Arthropoda</taxon>
        <taxon>Hexapoda</taxon>
        <taxon>Insecta</taxon>
        <taxon>Pterygota</taxon>
        <taxon>Neoptera</taxon>
        <taxon>Polyneoptera</taxon>
        <taxon>Phasmatodea</taxon>
        <taxon>Verophasmatodea</taxon>
        <taxon>Anareolatae</taxon>
        <taxon>Phasmatidae</taxon>
        <taxon>Eurycanthinae</taxon>
        <taxon>Dryococelus</taxon>
    </lineage>
</organism>
<evidence type="ECO:0000256" key="1">
    <source>
        <dbReference type="SAM" id="MobiDB-lite"/>
    </source>
</evidence>
<gene>
    <name evidence="2" type="ORF">PR048_009742</name>
</gene>
<evidence type="ECO:0000313" key="3">
    <source>
        <dbReference type="Proteomes" id="UP001159363"/>
    </source>
</evidence>
<proteinExistence type="predicted"/>
<dbReference type="EMBL" id="JARBHB010000003">
    <property type="protein sequence ID" value="KAJ8890234.1"/>
    <property type="molecule type" value="Genomic_DNA"/>
</dbReference>
<protein>
    <submittedName>
        <fullName evidence="2">Uncharacterized protein</fullName>
    </submittedName>
</protein>
<evidence type="ECO:0000313" key="2">
    <source>
        <dbReference type="EMBL" id="KAJ8890234.1"/>
    </source>
</evidence>
<accession>A0ABQ9I0T4</accession>
<comment type="caution">
    <text evidence="2">The sequence shown here is derived from an EMBL/GenBank/DDBJ whole genome shotgun (WGS) entry which is preliminary data.</text>
</comment>
<name>A0ABQ9I0T4_9NEOP</name>
<feature type="region of interest" description="Disordered" evidence="1">
    <location>
        <begin position="493"/>
        <end position="515"/>
    </location>
</feature>
<feature type="region of interest" description="Disordered" evidence="1">
    <location>
        <begin position="605"/>
        <end position="630"/>
    </location>
</feature>
<feature type="compositionally biased region" description="Polar residues" evidence="1">
    <location>
        <begin position="55"/>
        <end position="64"/>
    </location>
</feature>
<feature type="compositionally biased region" description="Basic and acidic residues" evidence="1">
    <location>
        <begin position="502"/>
        <end position="511"/>
    </location>
</feature>
<sequence length="630" mass="70721">MNKVTRILRKQNTREAYKYKDSWCLLNAVHIRRTQQEPVNQSAARNRRRLERASQKQSSDTNKTPYDRVKRCRERKINIKASERVNVEVLAQNKRSLSNNLAVVRAQPSSMPQARGCVRRRYTGLMSTVALCLPWPHIPARRAAITDRLAYSPTITANRVHSPAGLADLWESCRTMLLVGWFSRGSLVSPATSFRRCSIHVTLIGSQDIVVMTVSLLASHKGNPGSIPGRVIPDFRMWESCRMMPLVSGFSRGSPVSPPLHSGATPYSSQSPSLVLKTSMLVGQVTGAQHKIKVVLLYLQSHFTLNKKLTAIRARGRAVASALASHQDGPGSIPGGFAPGFLHVRIVLDDVACRVSFHVMFKDDGHLRVPTGKPVARRVLPRPGYTPYAFIYYYCNRNMFIANVSMSSAEYVLSEVVMCHIWNYFPYFATNFTVHLSPRAPVKIYAGALILLSFPTSTSILQVRQSAEVTYFVDQRQRTKCNFGDCCGSLSNRSNRLSSRPPRREEEDKLTSHARLPSSSGLDLYHLSVIGPVNSYFRRQPPMPPATSNCATVTMTDEEAARVSMLRFLYLYCNWSLYMLTSRFHTWLVSDDHLHGNSYVNRSAPARHQVNKENESAGFTSKNKPAMAQI</sequence>
<feature type="region of interest" description="Disordered" evidence="1">
    <location>
        <begin position="36"/>
        <end position="68"/>
    </location>
</feature>
<keyword evidence="3" id="KW-1185">Reference proteome</keyword>
<reference evidence="2 3" key="1">
    <citation type="submission" date="2023-02" db="EMBL/GenBank/DDBJ databases">
        <title>LHISI_Scaffold_Assembly.</title>
        <authorList>
            <person name="Stuart O.P."/>
            <person name="Cleave R."/>
            <person name="Magrath M.J.L."/>
            <person name="Mikheyev A.S."/>
        </authorList>
    </citation>
    <scope>NUCLEOTIDE SEQUENCE [LARGE SCALE GENOMIC DNA]</scope>
    <source>
        <strain evidence="2">Daus_M_001</strain>
        <tissue evidence="2">Leg muscle</tissue>
    </source>
</reference>
<dbReference type="Proteomes" id="UP001159363">
    <property type="component" value="Chromosome 3"/>
</dbReference>